<dbReference type="GO" id="GO:0016787">
    <property type="term" value="F:hydrolase activity"/>
    <property type="evidence" value="ECO:0007669"/>
    <property type="project" value="UniProtKB-KW"/>
</dbReference>
<dbReference type="GO" id="GO:0015074">
    <property type="term" value="P:DNA integration"/>
    <property type="evidence" value="ECO:0007669"/>
    <property type="project" value="InterPro"/>
</dbReference>
<dbReference type="Gene3D" id="2.40.50.40">
    <property type="match status" value="1"/>
</dbReference>
<evidence type="ECO:0000256" key="5">
    <source>
        <dbReference type="ARBA" id="ARBA00022801"/>
    </source>
</evidence>
<feature type="domain" description="Chromo" evidence="8">
    <location>
        <begin position="570"/>
        <end position="629"/>
    </location>
</feature>
<evidence type="ECO:0000259" key="8">
    <source>
        <dbReference type="PROSITE" id="PS50013"/>
    </source>
</evidence>
<dbReference type="InterPro" id="IPR041588">
    <property type="entry name" value="Integrase_H2C2"/>
</dbReference>
<dbReference type="VEuPathDB" id="ToxoDB:ENH_00016470"/>
<dbReference type="InterPro" id="IPR023780">
    <property type="entry name" value="Chromo_domain"/>
</dbReference>
<dbReference type="InterPro" id="IPR050951">
    <property type="entry name" value="Retrovirus_Pol_polyprotein"/>
</dbReference>
<evidence type="ECO:0000256" key="7">
    <source>
        <dbReference type="SAM" id="MobiDB-lite"/>
    </source>
</evidence>
<feature type="domain" description="Integrase catalytic" evidence="9">
    <location>
        <begin position="305"/>
        <end position="464"/>
    </location>
</feature>
<protein>
    <submittedName>
        <fullName evidence="10">Uncharacterized protein</fullName>
    </submittedName>
</protein>
<gene>
    <name evidence="10" type="ORF">ENH_00016470</name>
</gene>
<dbReference type="Pfam" id="PF17921">
    <property type="entry name" value="Integrase_H2C2"/>
    <property type="match status" value="1"/>
</dbReference>
<keyword evidence="1" id="KW-0808">Transferase</keyword>
<accession>U6MHD3</accession>
<dbReference type="SUPFAM" id="SSF54160">
    <property type="entry name" value="Chromo domain-like"/>
    <property type="match status" value="1"/>
</dbReference>
<keyword evidence="11" id="KW-1185">Reference proteome</keyword>
<dbReference type="CDD" id="cd00024">
    <property type="entry name" value="CD_CSD"/>
    <property type="match status" value="1"/>
</dbReference>
<dbReference type="InterPro" id="IPR001584">
    <property type="entry name" value="Integrase_cat-core"/>
</dbReference>
<keyword evidence="2" id="KW-0548">Nucleotidyltransferase</keyword>
<dbReference type="InterPro" id="IPR000953">
    <property type="entry name" value="Chromo/chromo_shadow_dom"/>
</dbReference>
<reference evidence="10" key="2">
    <citation type="submission" date="2013-10" db="EMBL/GenBank/DDBJ databases">
        <authorList>
            <person name="Aslett M."/>
        </authorList>
    </citation>
    <scope>NUCLEOTIDE SEQUENCE [LARGE SCALE GENOMIC DNA]</scope>
    <source>
        <strain evidence="10">Houghton</strain>
    </source>
</reference>
<dbReference type="GeneID" id="25471825"/>
<keyword evidence="4" id="KW-0255">Endonuclease</keyword>
<proteinExistence type="predicted"/>
<evidence type="ECO:0000256" key="3">
    <source>
        <dbReference type="ARBA" id="ARBA00022722"/>
    </source>
</evidence>
<keyword evidence="3" id="KW-0540">Nuclease</keyword>
<dbReference type="InterPro" id="IPR041373">
    <property type="entry name" value="RT_RNaseH"/>
</dbReference>
<sequence length="636" mass="72790">MNPTQQKYSIYDQEILALVTALDKWSHSLRVAKVTAHTDHQALTHLQQLQASKPLRGCTTRWLDFLAQFPDLQITYVQGARNQVADALSRLPGLSNTCSQDTLTTPFMLVVEQTRAAPRSRGRPANYRELAGIRSRRSRQRTLPSTLSTPPPEPNPEAEHPTPATKTRADPPEAPEWPHAYSNCPVFRAPYEVAVKQPGDAIQIEFRNRHVTFRYVPSYLHNCIHGLRRMCVPQFPEFLMHILHSHQDHVTAGHRAQKKTLTALRKHYYWPGMRAYSTVYVYPVLTVVRLSLRARNLQAFSNNYSFLLHRWAHVSLDFITNLPLTTTGHDSILVMVDSLSKVAHFVPAKKSFTAADTVELLADRLIRYHGFPEVVISDRDSRFQSNLWQQLCHRSAKSSSYHAQSDGQTERVNRTLEQMLRTYIQSDEREWERLLPALELAYNTTSYSSTELSLYHTAFSAASTMLQCPQLGCSKKYSQLLTHRSRALATTLTPPMTKLFRQLCDRAQSHIQKAKWEQKYYADKKRRAVEYAVGDKLVPHLPGPPDLVPQEADTVWPPIRDAAGNPTEEYDVVYIMDRRGSGADAQYLVKWRGTTEDQATWEPANHLTGCQALLRAWHCRQRRRLQDRKNLAPSEA</sequence>
<dbReference type="Gene3D" id="3.30.420.10">
    <property type="entry name" value="Ribonuclease H-like superfamily/Ribonuclease H"/>
    <property type="match status" value="1"/>
</dbReference>
<evidence type="ECO:0000256" key="2">
    <source>
        <dbReference type="ARBA" id="ARBA00022695"/>
    </source>
</evidence>
<dbReference type="EMBL" id="HG722473">
    <property type="protein sequence ID" value="CDJ62483.1"/>
    <property type="molecule type" value="Genomic_DNA"/>
</dbReference>
<dbReference type="AlphaFoldDB" id="U6MHD3"/>
<dbReference type="SUPFAM" id="SSF56672">
    <property type="entry name" value="DNA/RNA polymerases"/>
    <property type="match status" value="1"/>
</dbReference>
<reference evidence="10" key="1">
    <citation type="submission" date="2013-10" db="EMBL/GenBank/DDBJ databases">
        <title>Genomic analysis of the causative agents of coccidiosis in chickens.</title>
        <authorList>
            <person name="Reid A.J."/>
            <person name="Blake D."/>
            <person name="Billington K."/>
            <person name="Browne H."/>
            <person name="Dunn M."/>
            <person name="Hung S."/>
            <person name="Kawahara F."/>
            <person name="Miranda-Saavedra D."/>
            <person name="Mourier T."/>
            <person name="Nagra H."/>
            <person name="Otto T.D."/>
            <person name="Rawlings N."/>
            <person name="Sanchez A."/>
            <person name="Sanders M."/>
            <person name="Subramaniam C."/>
            <person name="Tay Y."/>
            <person name="Dear P."/>
            <person name="Doerig C."/>
            <person name="Gruber A."/>
            <person name="Parkinson J."/>
            <person name="Shirley M."/>
            <person name="Wan K.L."/>
            <person name="Berriman M."/>
            <person name="Tomley F."/>
            <person name="Pain A."/>
        </authorList>
    </citation>
    <scope>NUCLEOTIDE SEQUENCE [LARGE SCALE GENOMIC DNA]</scope>
    <source>
        <strain evidence="10">Houghton</strain>
    </source>
</reference>
<dbReference type="PROSITE" id="PS50013">
    <property type="entry name" value="CHROMO_2"/>
    <property type="match status" value="1"/>
</dbReference>
<evidence type="ECO:0000313" key="10">
    <source>
        <dbReference type="EMBL" id="CDJ62483.1"/>
    </source>
</evidence>
<dbReference type="CDD" id="cd09274">
    <property type="entry name" value="RNase_HI_RT_Ty3"/>
    <property type="match status" value="1"/>
</dbReference>
<dbReference type="GO" id="GO:0003964">
    <property type="term" value="F:RNA-directed DNA polymerase activity"/>
    <property type="evidence" value="ECO:0007669"/>
    <property type="project" value="UniProtKB-KW"/>
</dbReference>
<dbReference type="GO" id="GO:0003676">
    <property type="term" value="F:nucleic acid binding"/>
    <property type="evidence" value="ECO:0007669"/>
    <property type="project" value="InterPro"/>
</dbReference>
<dbReference type="SMART" id="SM00298">
    <property type="entry name" value="CHROMO"/>
    <property type="match status" value="1"/>
</dbReference>
<evidence type="ECO:0000256" key="1">
    <source>
        <dbReference type="ARBA" id="ARBA00022679"/>
    </source>
</evidence>
<dbReference type="InterPro" id="IPR016197">
    <property type="entry name" value="Chromo-like_dom_sf"/>
</dbReference>
<dbReference type="InterPro" id="IPR043502">
    <property type="entry name" value="DNA/RNA_pol_sf"/>
</dbReference>
<keyword evidence="5" id="KW-0378">Hydrolase</keyword>
<evidence type="ECO:0000259" key="9">
    <source>
        <dbReference type="PROSITE" id="PS50994"/>
    </source>
</evidence>
<dbReference type="Pfam" id="PF00385">
    <property type="entry name" value="Chromo"/>
    <property type="match status" value="1"/>
</dbReference>
<dbReference type="RefSeq" id="XP_013439845.1">
    <property type="nucleotide sequence ID" value="XM_013584391.1"/>
</dbReference>
<dbReference type="SUPFAM" id="SSF53098">
    <property type="entry name" value="Ribonuclease H-like"/>
    <property type="match status" value="1"/>
</dbReference>
<evidence type="ECO:0000256" key="4">
    <source>
        <dbReference type="ARBA" id="ARBA00022759"/>
    </source>
</evidence>
<dbReference type="Gene3D" id="1.10.340.70">
    <property type="match status" value="1"/>
</dbReference>
<dbReference type="InterPro" id="IPR036397">
    <property type="entry name" value="RNaseH_sf"/>
</dbReference>
<organism evidence="10 11">
    <name type="scientific">Eimeria necatrix</name>
    <dbReference type="NCBI Taxonomy" id="51315"/>
    <lineage>
        <taxon>Eukaryota</taxon>
        <taxon>Sar</taxon>
        <taxon>Alveolata</taxon>
        <taxon>Apicomplexa</taxon>
        <taxon>Conoidasida</taxon>
        <taxon>Coccidia</taxon>
        <taxon>Eucoccidiorida</taxon>
        <taxon>Eimeriorina</taxon>
        <taxon>Eimeriidae</taxon>
        <taxon>Eimeria</taxon>
    </lineage>
</organism>
<dbReference type="OrthoDB" id="346468at2759"/>
<dbReference type="Proteomes" id="UP000030754">
    <property type="component" value="Unassembled WGS sequence"/>
</dbReference>
<keyword evidence="6" id="KW-0695">RNA-directed DNA polymerase</keyword>
<feature type="region of interest" description="Disordered" evidence="7">
    <location>
        <begin position="114"/>
        <end position="177"/>
    </location>
</feature>
<dbReference type="InterPro" id="IPR012337">
    <property type="entry name" value="RNaseH-like_sf"/>
</dbReference>
<dbReference type="GO" id="GO:0004519">
    <property type="term" value="F:endonuclease activity"/>
    <property type="evidence" value="ECO:0007669"/>
    <property type="project" value="UniProtKB-KW"/>
</dbReference>
<dbReference type="PROSITE" id="PS50994">
    <property type="entry name" value="INTEGRASE"/>
    <property type="match status" value="1"/>
</dbReference>
<name>U6MHD3_9EIME</name>
<dbReference type="PANTHER" id="PTHR37984">
    <property type="entry name" value="PROTEIN CBG26694"/>
    <property type="match status" value="1"/>
</dbReference>
<evidence type="ECO:0000256" key="6">
    <source>
        <dbReference type="ARBA" id="ARBA00022918"/>
    </source>
</evidence>
<evidence type="ECO:0000313" key="11">
    <source>
        <dbReference type="Proteomes" id="UP000030754"/>
    </source>
</evidence>
<dbReference type="PANTHER" id="PTHR37984:SF5">
    <property type="entry name" value="PROTEIN NYNRIN-LIKE"/>
    <property type="match status" value="1"/>
</dbReference>
<dbReference type="Pfam" id="PF17917">
    <property type="entry name" value="RT_RNaseH"/>
    <property type="match status" value="1"/>
</dbReference>